<sequence length="234" mass="26401">MFFDFLSLVFGKIFLFTGLVQGKGSFPKPLSPEEEKKYLEAARAGDNEAKNILIKHNMRLVAHIAKKYSGAAEADDLLSVGSIGLIKAINTYKEGKGTQLATYTARCIENEILMLIRTGKKHKNNLSLSEPVGVDKDGNELTLIDLLSEKEESVFAQVEKSIQREKFVKLLGEILTEREFAIISMRYGLLDDNPEPQREVAKKLGISRSYISRIEKRAIEKARKKLNKEDFFTD</sequence>
<organism evidence="8 9">
    <name type="scientific">Candidatus Coproplasma stercoripullorum</name>
    <dbReference type="NCBI Taxonomy" id="2840751"/>
    <lineage>
        <taxon>Bacteria</taxon>
        <taxon>Bacillati</taxon>
        <taxon>Bacillota</taxon>
        <taxon>Clostridia</taxon>
        <taxon>Eubacteriales</taxon>
        <taxon>Candidatus Coproplasma</taxon>
    </lineage>
</organism>
<dbReference type="NCBIfam" id="TIGR02937">
    <property type="entry name" value="sigma70-ECF"/>
    <property type="match status" value="1"/>
</dbReference>
<evidence type="ECO:0000313" key="8">
    <source>
        <dbReference type="EMBL" id="HIR39376.1"/>
    </source>
</evidence>
<keyword evidence="3" id="KW-0805">Transcription regulation</keyword>
<keyword evidence="2" id="KW-0749">Sporulation</keyword>
<keyword evidence="6" id="KW-0804">Transcription</keyword>
<keyword evidence="5" id="KW-0238">DNA-binding</keyword>
<comment type="similarity">
    <text evidence="1">Belongs to the sigma-70 factor family.</text>
</comment>
<evidence type="ECO:0000313" key="9">
    <source>
        <dbReference type="Proteomes" id="UP000824179"/>
    </source>
</evidence>
<proteinExistence type="inferred from homology"/>
<dbReference type="PROSITE" id="PS50943">
    <property type="entry name" value="HTH_CROC1"/>
    <property type="match status" value="1"/>
</dbReference>
<name>A0A9D1DAZ2_9FIRM</name>
<dbReference type="Gene3D" id="1.20.120.1810">
    <property type="match status" value="1"/>
</dbReference>
<dbReference type="InterPro" id="IPR050813">
    <property type="entry name" value="Sigma-70_Factor"/>
</dbReference>
<dbReference type="InterPro" id="IPR007630">
    <property type="entry name" value="RNA_pol_sigma70_r4"/>
</dbReference>
<dbReference type="InterPro" id="IPR013325">
    <property type="entry name" value="RNA_pol_sigma_r2"/>
</dbReference>
<dbReference type="GO" id="GO:0030435">
    <property type="term" value="P:sporulation resulting in formation of a cellular spore"/>
    <property type="evidence" value="ECO:0007669"/>
    <property type="project" value="UniProtKB-KW"/>
</dbReference>
<comment type="caution">
    <text evidence="8">The sequence shown here is derived from an EMBL/GenBank/DDBJ whole genome shotgun (WGS) entry which is preliminary data.</text>
</comment>
<dbReference type="Gene3D" id="1.10.10.10">
    <property type="entry name" value="Winged helix-like DNA-binding domain superfamily/Winged helix DNA-binding domain"/>
    <property type="match status" value="1"/>
</dbReference>
<protein>
    <submittedName>
        <fullName evidence="8">RNA polymerase sporulation sigma factor SigK</fullName>
    </submittedName>
</protein>
<dbReference type="Pfam" id="PF04545">
    <property type="entry name" value="Sigma70_r4"/>
    <property type="match status" value="1"/>
</dbReference>
<dbReference type="EMBL" id="DVHB01000059">
    <property type="protein sequence ID" value="HIR39376.1"/>
    <property type="molecule type" value="Genomic_DNA"/>
</dbReference>
<dbReference type="PANTHER" id="PTHR30376:SF3">
    <property type="entry name" value="RNA POLYMERASE SIGMA FACTOR RPOH"/>
    <property type="match status" value="1"/>
</dbReference>
<dbReference type="InterPro" id="IPR036388">
    <property type="entry name" value="WH-like_DNA-bd_sf"/>
</dbReference>
<dbReference type="NCBIfam" id="NF004471">
    <property type="entry name" value="PRK05803.1"/>
    <property type="match status" value="1"/>
</dbReference>
<evidence type="ECO:0000259" key="7">
    <source>
        <dbReference type="PROSITE" id="PS50943"/>
    </source>
</evidence>
<feature type="domain" description="HTH cro/C1-type" evidence="7">
    <location>
        <begin position="197"/>
        <end position="216"/>
    </location>
</feature>
<dbReference type="InterPro" id="IPR001387">
    <property type="entry name" value="Cro/C1-type_HTH"/>
</dbReference>
<evidence type="ECO:0000256" key="4">
    <source>
        <dbReference type="ARBA" id="ARBA00023082"/>
    </source>
</evidence>
<dbReference type="PIRSF" id="PIRSF000770">
    <property type="entry name" value="RNA_pol_sigma-SigE/K"/>
    <property type="match status" value="1"/>
</dbReference>
<reference evidence="8" key="2">
    <citation type="journal article" date="2021" name="PeerJ">
        <title>Extensive microbial diversity within the chicken gut microbiome revealed by metagenomics and culture.</title>
        <authorList>
            <person name="Gilroy R."/>
            <person name="Ravi A."/>
            <person name="Getino M."/>
            <person name="Pursley I."/>
            <person name="Horton D.L."/>
            <person name="Alikhan N.F."/>
            <person name="Baker D."/>
            <person name="Gharbi K."/>
            <person name="Hall N."/>
            <person name="Watson M."/>
            <person name="Adriaenssens E.M."/>
            <person name="Foster-Nyarko E."/>
            <person name="Jarju S."/>
            <person name="Secka A."/>
            <person name="Antonio M."/>
            <person name="Oren A."/>
            <person name="Chaudhuri R.R."/>
            <person name="La Ragione R."/>
            <person name="Hildebrand F."/>
            <person name="Pallen M.J."/>
        </authorList>
    </citation>
    <scope>NUCLEOTIDE SEQUENCE</scope>
    <source>
        <strain evidence="8">ChiW25-3613</strain>
    </source>
</reference>
<gene>
    <name evidence="8" type="primary">sigK</name>
    <name evidence="8" type="ORF">IAB90_03235</name>
</gene>
<dbReference type="PANTHER" id="PTHR30376">
    <property type="entry name" value="SIGMA FACTOR RPOH HEAT SHOCK RELATED"/>
    <property type="match status" value="1"/>
</dbReference>
<dbReference type="Proteomes" id="UP000824179">
    <property type="component" value="Unassembled WGS sequence"/>
</dbReference>
<evidence type="ECO:0000256" key="6">
    <source>
        <dbReference type="ARBA" id="ARBA00023163"/>
    </source>
</evidence>
<dbReference type="InterPro" id="IPR007627">
    <property type="entry name" value="RNA_pol_sigma70_r2"/>
</dbReference>
<evidence type="ECO:0000256" key="3">
    <source>
        <dbReference type="ARBA" id="ARBA00023015"/>
    </source>
</evidence>
<dbReference type="PROSITE" id="PS00715">
    <property type="entry name" value="SIGMA70_1"/>
    <property type="match status" value="1"/>
</dbReference>
<evidence type="ECO:0000256" key="5">
    <source>
        <dbReference type="ARBA" id="ARBA00023125"/>
    </source>
</evidence>
<dbReference type="InterPro" id="IPR000943">
    <property type="entry name" value="RNA_pol_sigma70"/>
</dbReference>
<dbReference type="NCBIfam" id="TIGR02846">
    <property type="entry name" value="spore_sigmaK"/>
    <property type="match status" value="1"/>
</dbReference>
<dbReference type="PRINTS" id="PR00046">
    <property type="entry name" value="SIGMA70FCT"/>
</dbReference>
<dbReference type="GO" id="GO:0016987">
    <property type="term" value="F:sigma factor activity"/>
    <property type="evidence" value="ECO:0007669"/>
    <property type="project" value="UniProtKB-KW"/>
</dbReference>
<dbReference type="GO" id="GO:0006352">
    <property type="term" value="P:DNA-templated transcription initiation"/>
    <property type="evidence" value="ECO:0007669"/>
    <property type="project" value="InterPro"/>
</dbReference>
<dbReference type="InterPro" id="IPR014284">
    <property type="entry name" value="RNA_pol_sigma-70_dom"/>
</dbReference>
<dbReference type="CDD" id="cd06171">
    <property type="entry name" value="Sigma70_r4"/>
    <property type="match status" value="1"/>
</dbReference>
<keyword evidence="4" id="KW-0731">Sigma factor</keyword>
<evidence type="ECO:0000256" key="1">
    <source>
        <dbReference type="ARBA" id="ARBA00007788"/>
    </source>
</evidence>
<dbReference type="GO" id="GO:0003677">
    <property type="term" value="F:DNA binding"/>
    <property type="evidence" value="ECO:0007669"/>
    <property type="project" value="UniProtKB-KW"/>
</dbReference>
<dbReference type="InterPro" id="IPR014209">
    <property type="entry name" value="RNA_pol_sigma-K"/>
</dbReference>
<accession>A0A9D1DAZ2</accession>
<dbReference type="SUPFAM" id="SSF88946">
    <property type="entry name" value="Sigma2 domain of RNA polymerase sigma factors"/>
    <property type="match status" value="1"/>
</dbReference>
<evidence type="ECO:0000256" key="2">
    <source>
        <dbReference type="ARBA" id="ARBA00022969"/>
    </source>
</evidence>
<dbReference type="AlphaFoldDB" id="A0A9D1DAZ2"/>
<dbReference type="InterPro" id="IPR013324">
    <property type="entry name" value="RNA_pol_sigma_r3/r4-like"/>
</dbReference>
<dbReference type="SUPFAM" id="SSF88659">
    <property type="entry name" value="Sigma3 and sigma4 domains of RNA polymerase sigma factors"/>
    <property type="match status" value="1"/>
</dbReference>
<reference evidence="8" key="1">
    <citation type="submission" date="2020-10" db="EMBL/GenBank/DDBJ databases">
        <authorList>
            <person name="Gilroy R."/>
        </authorList>
    </citation>
    <scope>NUCLEOTIDE SEQUENCE</scope>
    <source>
        <strain evidence="8">ChiW25-3613</strain>
    </source>
</reference>
<dbReference type="Pfam" id="PF04542">
    <property type="entry name" value="Sigma70_r2"/>
    <property type="match status" value="1"/>
</dbReference>